<accession>A0ABV0PXA9</accession>
<organism evidence="2 3">
    <name type="scientific">Goodea atripinnis</name>
    <dbReference type="NCBI Taxonomy" id="208336"/>
    <lineage>
        <taxon>Eukaryota</taxon>
        <taxon>Metazoa</taxon>
        <taxon>Chordata</taxon>
        <taxon>Craniata</taxon>
        <taxon>Vertebrata</taxon>
        <taxon>Euteleostomi</taxon>
        <taxon>Actinopterygii</taxon>
        <taxon>Neopterygii</taxon>
        <taxon>Teleostei</taxon>
        <taxon>Neoteleostei</taxon>
        <taxon>Acanthomorphata</taxon>
        <taxon>Ovalentaria</taxon>
        <taxon>Atherinomorphae</taxon>
        <taxon>Cyprinodontiformes</taxon>
        <taxon>Goodeidae</taxon>
        <taxon>Goodea</taxon>
    </lineage>
</organism>
<dbReference type="EMBL" id="JAHRIO010090545">
    <property type="protein sequence ID" value="MEQ2187963.1"/>
    <property type="molecule type" value="Genomic_DNA"/>
</dbReference>
<reference evidence="2 3" key="1">
    <citation type="submission" date="2021-06" db="EMBL/GenBank/DDBJ databases">
        <authorList>
            <person name="Palmer J.M."/>
        </authorList>
    </citation>
    <scope>NUCLEOTIDE SEQUENCE [LARGE SCALE GENOMIC DNA]</scope>
    <source>
        <strain evidence="2 3">GA_2019</strain>
        <tissue evidence="2">Muscle</tissue>
    </source>
</reference>
<sequence>EHSSRFWFPLYPCSWWSESCAAEVSQQGGNELAVTGSRRTIFGTRATVKGRGSCFKTARRQTEEEGKERKSLRFCEEDVKLFLETEACCHSAETTAEESPPPPPPGCGQTGSQDASFEGSVSLRLPEVTLQAAFCSDPACSSGQMCRNLTPRHRNTEFL</sequence>
<keyword evidence="3" id="KW-1185">Reference proteome</keyword>
<comment type="caution">
    <text evidence="2">The sequence shown here is derived from an EMBL/GenBank/DDBJ whole genome shotgun (WGS) entry which is preliminary data.</text>
</comment>
<proteinExistence type="predicted"/>
<evidence type="ECO:0000313" key="2">
    <source>
        <dbReference type="EMBL" id="MEQ2187963.1"/>
    </source>
</evidence>
<feature type="non-terminal residue" evidence="2">
    <location>
        <position position="1"/>
    </location>
</feature>
<evidence type="ECO:0000313" key="3">
    <source>
        <dbReference type="Proteomes" id="UP001476798"/>
    </source>
</evidence>
<evidence type="ECO:0000256" key="1">
    <source>
        <dbReference type="SAM" id="MobiDB-lite"/>
    </source>
</evidence>
<dbReference type="Proteomes" id="UP001476798">
    <property type="component" value="Unassembled WGS sequence"/>
</dbReference>
<feature type="region of interest" description="Disordered" evidence="1">
    <location>
        <begin position="92"/>
        <end position="115"/>
    </location>
</feature>
<name>A0ABV0PXA9_9TELE</name>
<protein>
    <submittedName>
        <fullName evidence="2">Uncharacterized protein</fullName>
    </submittedName>
</protein>
<gene>
    <name evidence="2" type="ORF">GOODEAATRI_010137</name>
</gene>